<keyword evidence="1 6" id="KW-0808">Transferase</keyword>
<keyword evidence="8" id="KW-1185">Reference proteome</keyword>
<organism evidence="7 8">
    <name type="scientific">Ferrithrix thermotolerans DSM 19514</name>
    <dbReference type="NCBI Taxonomy" id="1121881"/>
    <lineage>
        <taxon>Bacteria</taxon>
        <taxon>Bacillati</taxon>
        <taxon>Actinomycetota</taxon>
        <taxon>Acidimicrobiia</taxon>
        <taxon>Acidimicrobiales</taxon>
        <taxon>Acidimicrobiaceae</taxon>
        <taxon>Ferrithrix</taxon>
    </lineage>
</organism>
<evidence type="ECO:0000256" key="6">
    <source>
        <dbReference type="HAMAP-Rule" id="MF_00361"/>
    </source>
</evidence>
<keyword evidence="6" id="KW-0963">Cytoplasm</keyword>
<feature type="binding site" evidence="6">
    <location>
        <begin position="54"/>
        <end position="55"/>
    </location>
    <ligand>
        <name>NAD(+)</name>
        <dbReference type="ChEBI" id="CHEBI:57540"/>
    </ligand>
</feature>
<reference evidence="8" key="1">
    <citation type="submission" date="2016-11" db="EMBL/GenBank/DDBJ databases">
        <authorList>
            <person name="Varghese N."/>
            <person name="Submissions S."/>
        </authorList>
    </citation>
    <scope>NUCLEOTIDE SEQUENCE [LARGE SCALE GENOMIC DNA]</scope>
    <source>
        <strain evidence="8">DSM 19514</strain>
    </source>
</reference>
<evidence type="ECO:0000313" key="7">
    <source>
        <dbReference type="EMBL" id="SHE90737.1"/>
    </source>
</evidence>
<evidence type="ECO:0000256" key="2">
    <source>
        <dbReference type="ARBA" id="ARBA00022777"/>
    </source>
</evidence>
<dbReference type="OrthoDB" id="9774737at2"/>
<dbReference type="Gene3D" id="2.60.200.30">
    <property type="entry name" value="Probable inorganic polyphosphate/atp-NAD kinase, domain 2"/>
    <property type="match status" value="1"/>
</dbReference>
<feature type="active site" description="Proton acceptor" evidence="6">
    <location>
        <position position="54"/>
    </location>
</feature>
<feature type="binding site" evidence="6">
    <location>
        <begin position="171"/>
        <end position="176"/>
    </location>
    <ligand>
        <name>NAD(+)</name>
        <dbReference type="ChEBI" id="CHEBI:57540"/>
    </ligand>
</feature>
<feature type="binding site" evidence="6">
    <location>
        <position position="160"/>
    </location>
    <ligand>
        <name>NAD(+)</name>
        <dbReference type="ChEBI" id="CHEBI:57540"/>
    </ligand>
</feature>
<evidence type="ECO:0000256" key="4">
    <source>
        <dbReference type="ARBA" id="ARBA00023027"/>
    </source>
</evidence>
<dbReference type="InterPro" id="IPR017438">
    <property type="entry name" value="ATP-NAD_kinase_N"/>
</dbReference>
<feature type="binding site" evidence="6">
    <location>
        <position position="59"/>
    </location>
    <ligand>
        <name>NAD(+)</name>
        <dbReference type="ChEBI" id="CHEBI:57540"/>
    </ligand>
</feature>
<dbReference type="HAMAP" id="MF_00361">
    <property type="entry name" value="NAD_kinase"/>
    <property type="match status" value="1"/>
</dbReference>
<dbReference type="EMBL" id="FQUL01000036">
    <property type="protein sequence ID" value="SHE90737.1"/>
    <property type="molecule type" value="Genomic_DNA"/>
</dbReference>
<comment type="caution">
    <text evidence="6">Lacks conserved residue(s) required for the propagation of feature annotation.</text>
</comment>
<dbReference type="GO" id="GO:0006741">
    <property type="term" value="P:NADP+ biosynthetic process"/>
    <property type="evidence" value="ECO:0007669"/>
    <property type="project" value="UniProtKB-UniRule"/>
</dbReference>
<sequence length="275" mass="30168">MPTVSFLLHPKRPESRRYFLKSQEELQRLGIKALEIEGTTLVGDEELVVSLGGDGTMLRAVDLSLGRGLPVLGVNLGNLGYLTEIEPYEIVSSVISFFEGSYYEDRRMTLLCKVEKVLGEGEPDRYFALNEVVVERERSGHVVRVDVEIDGDLFIRYAADGVIVATPTGSTAYSLSARGPILAPTLDALVLTPITPHMLFDRAIVLDQNSEVGLRLSDGPEASVMVDGRVVASLSTGDCVTCERSTTYARLVRYQPRQFHSILKSKFGLDSKAGL</sequence>
<comment type="similarity">
    <text evidence="6">Belongs to the NAD kinase family.</text>
</comment>
<comment type="subcellular location">
    <subcellularLocation>
        <location evidence="6">Cytoplasm</location>
    </subcellularLocation>
</comment>
<dbReference type="GO" id="GO:0005524">
    <property type="term" value="F:ATP binding"/>
    <property type="evidence" value="ECO:0007669"/>
    <property type="project" value="UniProtKB-KW"/>
</dbReference>
<gene>
    <name evidence="6" type="primary">nadK</name>
    <name evidence="7" type="ORF">SAMN02745225_01966</name>
</gene>
<keyword evidence="6" id="KW-0547">Nucleotide-binding</keyword>
<evidence type="ECO:0000256" key="5">
    <source>
        <dbReference type="ARBA" id="ARBA00047925"/>
    </source>
</evidence>
<accession>A0A1M4XB52</accession>
<comment type="function">
    <text evidence="6">Involved in the regulation of the intracellular balance of NAD and NADP, and is a key enzyme in the biosynthesis of NADP. Catalyzes specifically the phosphorylation on 2'-hydroxyl of the adenosine moiety of NAD to yield NADP.</text>
</comment>
<dbReference type="GO" id="GO:0046872">
    <property type="term" value="F:metal ion binding"/>
    <property type="evidence" value="ECO:0007669"/>
    <property type="project" value="UniProtKB-UniRule"/>
</dbReference>
<protein>
    <recommendedName>
        <fullName evidence="6">NAD kinase</fullName>
        <ecNumber evidence="6">2.7.1.23</ecNumber>
    </recommendedName>
    <alternativeName>
        <fullName evidence="6">ATP-dependent NAD kinase</fullName>
    </alternativeName>
</protein>
<evidence type="ECO:0000313" key="8">
    <source>
        <dbReference type="Proteomes" id="UP000184295"/>
    </source>
</evidence>
<keyword evidence="2 6" id="KW-0418">Kinase</keyword>
<dbReference type="Pfam" id="PF20143">
    <property type="entry name" value="NAD_kinase_C"/>
    <property type="match status" value="1"/>
</dbReference>
<dbReference type="InterPro" id="IPR017437">
    <property type="entry name" value="ATP-NAD_kinase_PpnK-typ_C"/>
</dbReference>
<dbReference type="PANTHER" id="PTHR20275">
    <property type="entry name" value="NAD KINASE"/>
    <property type="match status" value="1"/>
</dbReference>
<evidence type="ECO:0000256" key="3">
    <source>
        <dbReference type="ARBA" id="ARBA00022857"/>
    </source>
</evidence>
<dbReference type="STRING" id="1121881.SAMN02745225_01966"/>
<dbReference type="RefSeq" id="WP_072791913.1">
    <property type="nucleotide sequence ID" value="NZ_FQUL01000036.1"/>
</dbReference>
<feature type="binding site" evidence="6">
    <location>
        <begin position="130"/>
        <end position="131"/>
    </location>
    <ligand>
        <name>NAD(+)</name>
        <dbReference type="ChEBI" id="CHEBI:57540"/>
    </ligand>
</feature>
<dbReference type="Proteomes" id="UP000184295">
    <property type="component" value="Unassembled WGS sequence"/>
</dbReference>
<proteinExistence type="inferred from homology"/>
<dbReference type="InterPro" id="IPR016064">
    <property type="entry name" value="NAD/diacylglycerol_kinase_sf"/>
</dbReference>
<dbReference type="GO" id="GO:0003951">
    <property type="term" value="F:NAD+ kinase activity"/>
    <property type="evidence" value="ECO:0007669"/>
    <property type="project" value="UniProtKB-UniRule"/>
</dbReference>
<name>A0A1M4XB52_9ACTN</name>
<keyword evidence="4 6" id="KW-0520">NAD</keyword>
<dbReference type="Pfam" id="PF01513">
    <property type="entry name" value="NAD_kinase"/>
    <property type="match status" value="1"/>
</dbReference>
<dbReference type="GO" id="GO:0019674">
    <property type="term" value="P:NAD+ metabolic process"/>
    <property type="evidence" value="ECO:0007669"/>
    <property type="project" value="InterPro"/>
</dbReference>
<keyword evidence="3 6" id="KW-0521">NADP</keyword>
<dbReference type="Gene3D" id="3.40.50.10330">
    <property type="entry name" value="Probable inorganic polyphosphate/atp-NAD kinase, domain 1"/>
    <property type="match status" value="1"/>
</dbReference>
<dbReference type="GO" id="GO:0051287">
    <property type="term" value="F:NAD binding"/>
    <property type="evidence" value="ECO:0007669"/>
    <property type="project" value="UniProtKB-ARBA"/>
</dbReference>
<feature type="binding site" evidence="6">
    <location>
        <position position="141"/>
    </location>
    <ligand>
        <name>NAD(+)</name>
        <dbReference type="ChEBI" id="CHEBI:57540"/>
    </ligand>
</feature>
<dbReference type="EC" id="2.7.1.23" evidence="6"/>
<evidence type="ECO:0000256" key="1">
    <source>
        <dbReference type="ARBA" id="ARBA00022679"/>
    </source>
</evidence>
<dbReference type="GO" id="GO:0005737">
    <property type="term" value="C:cytoplasm"/>
    <property type="evidence" value="ECO:0007669"/>
    <property type="project" value="UniProtKB-SubCell"/>
</dbReference>
<keyword evidence="6" id="KW-0067">ATP-binding</keyword>
<dbReference type="AlphaFoldDB" id="A0A1M4XB52"/>
<comment type="catalytic activity">
    <reaction evidence="5 6">
        <text>NAD(+) + ATP = ADP + NADP(+) + H(+)</text>
        <dbReference type="Rhea" id="RHEA:18629"/>
        <dbReference type="ChEBI" id="CHEBI:15378"/>
        <dbReference type="ChEBI" id="CHEBI:30616"/>
        <dbReference type="ChEBI" id="CHEBI:57540"/>
        <dbReference type="ChEBI" id="CHEBI:58349"/>
        <dbReference type="ChEBI" id="CHEBI:456216"/>
        <dbReference type="EC" id="2.7.1.23"/>
    </reaction>
</comment>
<comment type="cofactor">
    <cofactor evidence="6">
        <name>a divalent metal cation</name>
        <dbReference type="ChEBI" id="CHEBI:60240"/>
    </cofactor>
</comment>
<dbReference type="SUPFAM" id="SSF111331">
    <property type="entry name" value="NAD kinase/diacylglycerol kinase-like"/>
    <property type="match status" value="1"/>
</dbReference>
<dbReference type="InterPro" id="IPR002504">
    <property type="entry name" value="NADK"/>
</dbReference>
<dbReference type="PANTHER" id="PTHR20275:SF0">
    <property type="entry name" value="NAD KINASE"/>
    <property type="match status" value="1"/>
</dbReference>